<evidence type="ECO:0000313" key="3">
    <source>
        <dbReference type="Proteomes" id="UP001596056"/>
    </source>
</evidence>
<dbReference type="RefSeq" id="WP_209842248.1">
    <property type="nucleotide sequence ID" value="NZ_JAGGJP010000015.1"/>
</dbReference>
<dbReference type="EMBL" id="JBHSNA010000016">
    <property type="protein sequence ID" value="MFC5567612.1"/>
    <property type="molecule type" value="Genomic_DNA"/>
</dbReference>
<name>A0ABW0SFP6_9RHOB</name>
<reference evidence="3" key="1">
    <citation type="journal article" date="2019" name="Int. J. Syst. Evol. Microbiol.">
        <title>The Global Catalogue of Microorganisms (GCM) 10K type strain sequencing project: providing services to taxonomists for standard genome sequencing and annotation.</title>
        <authorList>
            <consortium name="The Broad Institute Genomics Platform"/>
            <consortium name="The Broad Institute Genome Sequencing Center for Infectious Disease"/>
            <person name="Wu L."/>
            <person name="Ma J."/>
        </authorList>
    </citation>
    <scope>NUCLEOTIDE SEQUENCE [LARGE SCALE GENOMIC DNA]</scope>
    <source>
        <strain evidence="3">KACC 11588</strain>
    </source>
</reference>
<gene>
    <name evidence="2" type="ORF">ACFPOC_14460</name>
</gene>
<feature type="domain" description="YjiS-like" evidence="1">
    <location>
        <begin position="26"/>
        <end position="61"/>
    </location>
</feature>
<comment type="caution">
    <text evidence="2">The sequence shown here is derived from an EMBL/GenBank/DDBJ whole genome shotgun (WGS) entry which is preliminary data.</text>
</comment>
<dbReference type="InterPro" id="IPR009506">
    <property type="entry name" value="YjiS-like"/>
</dbReference>
<evidence type="ECO:0000313" key="2">
    <source>
        <dbReference type="EMBL" id="MFC5567612.1"/>
    </source>
</evidence>
<keyword evidence="3" id="KW-1185">Reference proteome</keyword>
<organism evidence="2 3">
    <name type="scientific">Rubellimicrobium aerolatum</name>
    <dbReference type="NCBI Taxonomy" id="490979"/>
    <lineage>
        <taxon>Bacteria</taxon>
        <taxon>Pseudomonadati</taxon>
        <taxon>Pseudomonadota</taxon>
        <taxon>Alphaproteobacteria</taxon>
        <taxon>Rhodobacterales</taxon>
        <taxon>Roseobacteraceae</taxon>
        <taxon>Rubellimicrobium</taxon>
    </lineage>
</organism>
<dbReference type="Proteomes" id="UP001596056">
    <property type="component" value="Unassembled WGS sequence"/>
</dbReference>
<evidence type="ECO:0000259" key="1">
    <source>
        <dbReference type="Pfam" id="PF06568"/>
    </source>
</evidence>
<proteinExistence type="predicted"/>
<protein>
    <submittedName>
        <fullName evidence="2">DUF1127 domain-containing protein</fullName>
    </submittedName>
</protein>
<accession>A0ABW0SFP6</accession>
<dbReference type="Pfam" id="PF06568">
    <property type="entry name" value="YjiS-like"/>
    <property type="match status" value="1"/>
</dbReference>
<sequence>MATTTQDARFVDHAARPVLGGLRAALAQRLARYRLYRQTLDELGSLSDRDLADLGIHRSQIVDIATESAYRA</sequence>